<sequence>MRNSSPKSRSNINGQSHKVPRLFQNEHGYWHWKPDKRLRPHWKGISLGDNVDRARAEARRLNREADAWLSDRARTIDKSPRVRTGPLTVGQLSGLYRSSPVWKTLRERTRQTYSYELKRLEDEFGHELAASIDEVRVDEWLEVARVHAPQTVRHLASRARSLFEWASRKKYIPRGHNPFKGAGLGSGGKRKFRFLWGDVLHILNTAIEEKRPSVGIALVVGFTCIQRITDVITLTDDHIAPATGAAPARLKFTQSKSAKIGKAGKLDAGFQVNILLPGVISELLSKHRVKSADPECRNWIISEETKAPYHEKTISRVFTRIVAKAIERDPEKWAHLKGGQLRDGRRSGFVHAITQGATVEWVCSISGHTIEQGYDIVEHYLPKTAEQADKASAFMRVSLG</sequence>
<dbReference type="Gene3D" id="1.10.150.130">
    <property type="match status" value="1"/>
</dbReference>
<dbReference type="EMBL" id="QJJK01000003">
    <property type="protein sequence ID" value="PXW61527.1"/>
    <property type="molecule type" value="Genomic_DNA"/>
</dbReference>
<dbReference type="GO" id="GO:0003677">
    <property type="term" value="F:DNA binding"/>
    <property type="evidence" value="ECO:0007669"/>
    <property type="project" value="UniProtKB-KW"/>
</dbReference>
<organism evidence="4 5">
    <name type="scientific">Chelatococcus asaccharovorans</name>
    <dbReference type="NCBI Taxonomy" id="28210"/>
    <lineage>
        <taxon>Bacteria</taxon>
        <taxon>Pseudomonadati</taxon>
        <taxon>Pseudomonadota</taxon>
        <taxon>Alphaproteobacteria</taxon>
        <taxon>Hyphomicrobiales</taxon>
        <taxon>Chelatococcaceae</taxon>
        <taxon>Chelatococcus</taxon>
    </lineage>
</organism>
<gene>
    <name evidence="4" type="ORF">C7450_10342</name>
</gene>
<evidence type="ECO:0008006" key="6">
    <source>
        <dbReference type="Google" id="ProtNLM"/>
    </source>
</evidence>
<keyword evidence="2" id="KW-0233">DNA recombination</keyword>
<dbReference type="GO" id="GO:0006310">
    <property type="term" value="P:DNA recombination"/>
    <property type="evidence" value="ECO:0007669"/>
    <property type="project" value="UniProtKB-KW"/>
</dbReference>
<dbReference type="InterPro" id="IPR010998">
    <property type="entry name" value="Integrase_recombinase_N"/>
</dbReference>
<keyword evidence="5" id="KW-1185">Reference proteome</keyword>
<reference evidence="4 5" key="1">
    <citation type="submission" date="2018-05" db="EMBL/GenBank/DDBJ databases">
        <title>Genomic Encyclopedia of Type Strains, Phase IV (KMG-IV): sequencing the most valuable type-strain genomes for metagenomic binning, comparative biology and taxonomic classification.</title>
        <authorList>
            <person name="Goeker M."/>
        </authorList>
    </citation>
    <scope>NUCLEOTIDE SEQUENCE [LARGE SCALE GENOMIC DNA]</scope>
    <source>
        <strain evidence="4 5">DSM 6462</strain>
    </source>
</reference>
<evidence type="ECO:0000256" key="3">
    <source>
        <dbReference type="SAM" id="MobiDB-lite"/>
    </source>
</evidence>
<proteinExistence type="predicted"/>
<dbReference type="Gene3D" id="1.10.443.10">
    <property type="entry name" value="Intergrase catalytic core"/>
    <property type="match status" value="1"/>
</dbReference>
<dbReference type="InterPro" id="IPR013762">
    <property type="entry name" value="Integrase-like_cat_sf"/>
</dbReference>
<dbReference type="OrthoDB" id="7873969at2"/>
<evidence type="ECO:0000256" key="2">
    <source>
        <dbReference type="ARBA" id="ARBA00023172"/>
    </source>
</evidence>
<name>A0A2V3UAR7_9HYPH</name>
<dbReference type="AlphaFoldDB" id="A0A2V3UAR7"/>
<protein>
    <recommendedName>
        <fullName evidence="6">Phage integrase family protein</fullName>
    </recommendedName>
</protein>
<accession>A0A2V3UAR7</accession>
<feature type="region of interest" description="Disordered" evidence="3">
    <location>
        <begin position="1"/>
        <end position="20"/>
    </location>
</feature>
<evidence type="ECO:0000256" key="1">
    <source>
        <dbReference type="ARBA" id="ARBA00023125"/>
    </source>
</evidence>
<dbReference type="Proteomes" id="UP000248021">
    <property type="component" value="Unassembled WGS sequence"/>
</dbReference>
<feature type="compositionally biased region" description="Polar residues" evidence="3">
    <location>
        <begin position="1"/>
        <end position="16"/>
    </location>
</feature>
<dbReference type="InterPro" id="IPR011010">
    <property type="entry name" value="DNA_brk_join_enz"/>
</dbReference>
<dbReference type="GO" id="GO:0015074">
    <property type="term" value="P:DNA integration"/>
    <property type="evidence" value="ECO:0007669"/>
    <property type="project" value="InterPro"/>
</dbReference>
<dbReference type="RefSeq" id="WP_146227286.1">
    <property type="nucleotide sequence ID" value="NZ_JAHBRY010000001.1"/>
</dbReference>
<evidence type="ECO:0000313" key="5">
    <source>
        <dbReference type="Proteomes" id="UP000248021"/>
    </source>
</evidence>
<comment type="caution">
    <text evidence="4">The sequence shown here is derived from an EMBL/GenBank/DDBJ whole genome shotgun (WGS) entry which is preliminary data.</text>
</comment>
<dbReference type="SUPFAM" id="SSF56349">
    <property type="entry name" value="DNA breaking-rejoining enzymes"/>
    <property type="match status" value="1"/>
</dbReference>
<keyword evidence="1" id="KW-0238">DNA-binding</keyword>
<evidence type="ECO:0000313" key="4">
    <source>
        <dbReference type="EMBL" id="PXW61527.1"/>
    </source>
</evidence>